<name>A0ABN2L0Z2_9ACTN</name>
<evidence type="ECO:0000313" key="2">
    <source>
        <dbReference type="EMBL" id="GAA1770576.1"/>
    </source>
</evidence>
<dbReference type="Proteomes" id="UP001500655">
    <property type="component" value="Unassembled WGS sequence"/>
</dbReference>
<accession>A0ABN2L0Z2</accession>
<organism evidence="2 3">
    <name type="scientific">Luedemannella helvata</name>
    <dbReference type="NCBI Taxonomy" id="349315"/>
    <lineage>
        <taxon>Bacteria</taxon>
        <taxon>Bacillati</taxon>
        <taxon>Actinomycetota</taxon>
        <taxon>Actinomycetes</taxon>
        <taxon>Micromonosporales</taxon>
        <taxon>Micromonosporaceae</taxon>
        <taxon>Luedemannella</taxon>
    </lineage>
</organism>
<evidence type="ECO:0000256" key="1">
    <source>
        <dbReference type="SAM" id="Phobius"/>
    </source>
</evidence>
<evidence type="ECO:0000313" key="3">
    <source>
        <dbReference type="Proteomes" id="UP001500655"/>
    </source>
</evidence>
<keyword evidence="1" id="KW-0812">Transmembrane</keyword>
<keyword evidence="3" id="KW-1185">Reference proteome</keyword>
<gene>
    <name evidence="2" type="ORF">GCM10009681_47480</name>
</gene>
<feature type="transmembrane region" description="Helical" evidence="1">
    <location>
        <begin position="219"/>
        <end position="238"/>
    </location>
</feature>
<evidence type="ECO:0008006" key="4">
    <source>
        <dbReference type="Google" id="ProtNLM"/>
    </source>
</evidence>
<feature type="transmembrane region" description="Helical" evidence="1">
    <location>
        <begin position="193"/>
        <end position="212"/>
    </location>
</feature>
<sequence>MAAMNLRGNRLLLALAPLTLIAAWIMLPVNADSYLTYIYNDPQGAEQNLDAFRSDARAAYTSGLGWAALLALACGVYLGRGARAGEVVRRALGGAVLGLVFAGVTLLVALPFAGPALSDHWAFARQVQDGAPPPTTGPMWPTVLGAVACVVLAGAIGAAFGAGSRRGWLVGVFVGLLFVGSLCVTGMHASVVMAAGAAILGFVPIVVVYLWLDGHAPAAAAALLVTAALALALARQTVAYRERRAASAGA</sequence>
<proteinExistence type="predicted"/>
<feature type="transmembrane region" description="Helical" evidence="1">
    <location>
        <begin position="91"/>
        <end position="113"/>
    </location>
</feature>
<comment type="caution">
    <text evidence="2">The sequence shown here is derived from an EMBL/GenBank/DDBJ whole genome shotgun (WGS) entry which is preliminary data.</text>
</comment>
<feature type="transmembrane region" description="Helical" evidence="1">
    <location>
        <begin position="167"/>
        <end position="187"/>
    </location>
</feature>
<protein>
    <recommendedName>
        <fullName evidence="4">DUF998 domain-containing protein</fullName>
    </recommendedName>
</protein>
<keyword evidence="1" id="KW-0472">Membrane</keyword>
<feature type="transmembrane region" description="Helical" evidence="1">
    <location>
        <begin position="139"/>
        <end position="160"/>
    </location>
</feature>
<keyword evidence="1" id="KW-1133">Transmembrane helix</keyword>
<feature type="transmembrane region" description="Helical" evidence="1">
    <location>
        <begin position="58"/>
        <end position="79"/>
    </location>
</feature>
<reference evidence="2 3" key="1">
    <citation type="journal article" date="2019" name="Int. J. Syst. Evol. Microbiol.">
        <title>The Global Catalogue of Microorganisms (GCM) 10K type strain sequencing project: providing services to taxonomists for standard genome sequencing and annotation.</title>
        <authorList>
            <consortium name="The Broad Institute Genomics Platform"/>
            <consortium name="The Broad Institute Genome Sequencing Center for Infectious Disease"/>
            <person name="Wu L."/>
            <person name="Ma J."/>
        </authorList>
    </citation>
    <scope>NUCLEOTIDE SEQUENCE [LARGE SCALE GENOMIC DNA]</scope>
    <source>
        <strain evidence="2 3">JCM 13249</strain>
    </source>
</reference>
<dbReference type="EMBL" id="BAAALS010000028">
    <property type="protein sequence ID" value="GAA1770576.1"/>
    <property type="molecule type" value="Genomic_DNA"/>
</dbReference>